<dbReference type="Pfam" id="PF13200">
    <property type="entry name" value="DUF4015"/>
    <property type="match status" value="1"/>
</dbReference>
<comment type="caution">
    <text evidence="4">The sequence shown here is derived from an EMBL/GenBank/DDBJ whole genome shotgun (WGS) entry which is preliminary data.</text>
</comment>
<dbReference type="PROSITE" id="PS51257">
    <property type="entry name" value="PROKAR_LIPOPROTEIN"/>
    <property type="match status" value="1"/>
</dbReference>
<sequence precursor="true">MTKFNKSAWMIVSIFIIFSFISGCSSTGADKNGKTVKEMQNTKVPGTSDGKAVQTPAQSPAPTVTQIATPSDKNSKNIPKPDKLRAVYFSGWTAGSPDRIKQVVELAKTTELNAVVIDIKDDKGLLSYKSNVKEVIENGAIEVKYDVKKVIEQLHAGNVFVIARLVCFKDPILPKKHTELAFKKKDGSLWRDNEGNLWVNPFNKAAWDYNIKIALEAIDLGFDGIQYDYVRFCNDGKIKDIYFGENFDPNTKSDAIAEFLKKSYEEIHTKRGIELSADVFGISAVATADDKIIGQNWEKLAQHVDYLSPMVYPSHYATVLQNGVGQEINGVKFTKPDLEPYNVVYQTLLSGKKRLEKTSIKVNIRAYLQAFTAPWIGKGYYQKYGTEQIKQQIKAVYDAGYTEWILWDPANKYPLDVFEKK</sequence>
<organism evidence="4 5">
    <name type="scientific">Pseudobacteroides cellulosolvens ATCC 35603 = DSM 2933</name>
    <dbReference type="NCBI Taxonomy" id="398512"/>
    <lineage>
        <taxon>Bacteria</taxon>
        <taxon>Bacillati</taxon>
        <taxon>Bacillota</taxon>
        <taxon>Clostridia</taxon>
        <taxon>Eubacteriales</taxon>
        <taxon>Oscillospiraceae</taxon>
        <taxon>Pseudobacteroides</taxon>
    </lineage>
</organism>
<name>A0A0L6JMZ9_9FIRM</name>
<dbReference type="eggNOG" id="COG1306">
    <property type="taxonomic scope" value="Bacteria"/>
</dbReference>
<dbReference type="AlphaFoldDB" id="A0A0L6JMZ9"/>
<dbReference type="Gene3D" id="3.20.20.80">
    <property type="entry name" value="Glycosidases"/>
    <property type="match status" value="1"/>
</dbReference>
<evidence type="ECO:0000259" key="3">
    <source>
        <dbReference type="Pfam" id="PF13200"/>
    </source>
</evidence>
<gene>
    <name evidence="4" type="ORF">Bccel_2409</name>
</gene>
<dbReference type="PANTHER" id="PTHR43405:SF1">
    <property type="entry name" value="GLYCOSYL HYDROLASE DIGH"/>
    <property type="match status" value="1"/>
</dbReference>
<dbReference type="GO" id="GO:0016787">
    <property type="term" value="F:hydrolase activity"/>
    <property type="evidence" value="ECO:0007669"/>
    <property type="project" value="UniProtKB-KW"/>
</dbReference>
<feature type="domain" description="DUF4015" evidence="3">
    <location>
        <begin position="86"/>
        <end position="413"/>
    </location>
</feature>
<dbReference type="RefSeq" id="WP_050753397.1">
    <property type="nucleotide sequence ID" value="NZ_JQKC01000016.1"/>
</dbReference>
<evidence type="ECO:0000256" key="1">
    <source>
        <dbReference type="SAM" id="MobiDB-lite"/>
    </source>
</evidence>
<keyword evidence="2" id="KW-0732">Signal</keyword>
<dbReference type="InterPro" id="IPR025275">
    <property type="entry name" value="DUF4015"/>
</dbReference>
<proteinExistence type="predicted"/>
<dbReference type="STRING" id="398512.Bccel_2409"/>
<evidence type="ECO:0000256" key="2">
    <source>
        <dbReference type="SAM" id="SignalP"/>
    </source>
</evidence>
<keyword evidence="5" id="KW-1185">Reference proteome</keyword>
<feature type="region of interest" description="Disordered" evidence="1">
    <location>
        <begin position="41"/>
        <end position="78"/>
    </location>
</feature>
<protein>
    <submittedName>
        <fullName evidence="4">Putative glycosyl hydrolase domain DUF4015</fullName>
    </submittedName>
</protein>
<accession>A0A0L6JMZ9</accession>
<dbReference type="Proteomes" id="UP000036923">
    <property type="component" value="Unassembled WGS sequence"/>
</dbReference>
<feature type="chain" id="PRO_5039156313" evidence="2">
    <location>
        <begin position="29"/>
        <end position="421"/>
    </location>
</feature>
<feature type="signal peptide" evidence="2">
    <location>
        <begin position="1"/>
        <end position="28"/>
    </location>
</feature>
<keyword evidence="4" id="KW-0378">Hydrolase</keyword>
<dbReference type="InterPro" id="IPR052177">
    <property type="entry name" value="Divisome_Glycosyl_Hydrolase"/>
</dbReference>
<dbReference type="OrthoDB" id="9774125at2"/>
<dbReference type="SUPFAM" id="SSF51445">
    <property type="entry name" value="(Trans)glycosidases"/>
    <property type="match status" value="1"/>
</dbReference>
<dbReference type="EMBL" id="LGTC01000001">
    <property type="protein sequence ID" value="KNY27144.1"/>
    <property type="molecule type" value="Genomic_DNA"/>
</dbReference>
<dbReference type="InterPro" id="IPR017853">
    <property type="entry name" value="GH"/>
</dbReference>
<evidence type="ECO:0000313" key="4">
    <source>
        <dbReference type="EMBL" id="KNY27144.1"/>
    </source>
</evidence>
<reference evidence="5" key="1">
    <citation type="submission" date="2015-07" db="EMBL/GenBank/DDBJ databases">
        <title>Near-Complete Genome Sequence of the Cellulolytic Bacterium Bacteroides (Pseudobacteroides) cellulosolvens ATCC 35603.</title>
        <authorList>
            <person name="Dassa B."/>
            <person name="Utturkar S.M."/>
            <person name="Klingeman D.M."/>
            <person name="Hurt R.A."/>
            <person name="Keller M."/>
            <person name="Xu J."/>
            <person name="Reddy Y.H.K."/>
            <person name="Borovok I."/>
            <person name="Grinberg I.R."/>
            <person name="Lamed R."/>
            <person name="Zhivin O."/>
            <person name="Bayer E.A."/>
            <person name="Brown S.D."/>
        </authorList>
    </citation>
    <scope>NUCLEOTIDE SEQUENCE [LARGE SCALE GENOMIC DNA]</scope>
    <source>
        <strain evidence="5">DSM 2933</strain>
    </source>
</reference>
<feature type="compositionally biased region" description="Polar residues" evidence="1">
    <location>
        <begin position="55"/>
        <end position="72"/>
    </location>
</feature>
<evidence type="ECO:0000313" key="5">
    <source>
        <dbReference type="Proteomes" id="UP000036923"/>
    </source>
</evidence>
<dbReference type="PANTHER" id="PTHR43405">
    <property type="entry name" value="GLYCOSYL HYDROLASE DIGH"/>
    <property type="match status" value="1"/>
</dbReference>